<dbReference type="InterPro" id="IPR036291">
    <property type="entry name" value="NAD(P)-bd_dom_sf"/>
</dbReference>
<sequence>MSSQQKAPSVAYEKPIQLIRANLPEIGKRVRVPSYDPVPPGCNTIVHLSVGGFHRAHQAVYLDDLLEAGKTERWHLIGVGLLPFDIPARDAMQAQDCLYTMVERDAKGDNARIISSIAEYYYAPEKTQEVLSAMMSSTCKIVSMTITEGGYFIHQGTHEFHEAHPDIQHDLANPTTPRSSFGYILEALKRRKAAGVSPFTILSCDNMQCNGDVTKKMITAFAHLADPELATWLEKHGAFPNCMVDRITPATTDAHRELVEKEFGILDKWPVTCETFRQWVVEDHFPLGRPAWETVGTQMTPDVLPYELMKIRLLNASHQALCYIGMLLGYRYVPEAMADANITRLLRRMMDEEVSPHLLPVPGVNLEDYKNTLIERFANPAVKDQLLRIGTEGSARIPKFVLPCVRDALKADTPVKFLCFTIASWIYYLGQQNDETHEPLGFNDPMLSVIQQAAVQGGNSATALLSIKEIFGTDLLEDPRVFGQVDQILKSFYAVGPRATLATYVQQGHRC</sequence>
<protein>
    <recommendedName>
        <fullName evidence="4">mannitol 2-dehydrogenase</fullName>
        <ecNumber evidence="4">1.1.1.67</ecNumber>
    </recommendedName>
</protein>
<dbReference type="Proteomes" id="UP000186922">
    <property type="component" value="Unassembled WGS sequence"/>
</dbReference>
<dbReference type="OrthoDB" id="418169at2759"/>
<dbReference type="PANTHER" id="PTHR43362">
    <property type="entry name" value="MANNITOL DEHYDROGENASE DSF1-RELATED"/>
    <property type="match status" value="1"/>
</dbReference>
<dbReference type="GO" id="GO:0050086">
    <property type="term" value="F:mannitol 2-dehydrogenase activity"/>
    <property type="evidence" value="ECO:0007669"/>
    <property type="project" value="UniProtKB-EC"/>
</dbReference>
<dbReference type="PRINTS" id="PR00084">
    <property type="entry name" value="MTLDHDRGNASE"/>
</dbReference>
<evidence type="ECO:0000256" key="3">
    <source>
        <dbReference type="ARBA" id="ARBA00023027"/>
    </source>
</evidence>
<dbReference type="Pfam" id="PF08125">
    <property type="entry name" value="Mannitol_dh_C"/>
    <property type="match status" value="1"/>
</dbReference>
<dbReference type="FunFam" id="3.40.50.720:FF:000129">
    <property type="entry name" value="D-mannonate oxidoreductase"/>
    <property type="match status" value="1"/>
</dbReference>
<dbReference type="Gene3D" id="1.10.1040.10">
    <property type="entry name" value="N-(1-d-carboxylethyl)-l-norvaline Dehydrogenase, domain 2"/>
    <property type="match status" value="1"/>
</dbReference>
<comment type="catalytic activity">
    <reaction evidence="5">
        <text>D-mannitol + NAD(+) = D-fructose + NADH + H(+)</text>
        <dbReference type="Rhea" id="RHEA:12084"/>
        <dbReference type="ChEBI" id="CHEBI:15378"/>
        <dbReference type="ChEBI" id="CHEBI:16899"/>
        <dbReference type="ChEBI" id="CHEBI:37721"/>
        <dbReference type="ChEBI" id="CHEBI:57540"/>
        <dbReference type="ChEBI" id="CHEBI:57945"/>
        <dbReference type="EC" id="1.1.1.67"/>
    </reaction>
</comment>
<dbReference type="InterPro" id="IPR013118">
    <property type="entry name" value="Mannitol_DH_C"/>
</dbReference>
<name>A0A1D1V1N9_RAMVA</name>
<proteinExistence type="inferred from homology"/>
<evidence type="ECO:0000256" key="5">
    <source>
        <dbReference type="ARBA" id="ARBA00047733"/>
    </source>
</evidence>
<reference evidence="8 9" key="1">
    <citation type="journal article" date="2016" name="Nat. Commun.">
        <title>Extremotolerant tardigrade genome and improved radiotolerance of human cultured cells by tardigrade-unique protein.</title>
        <authorList>
            <person name="Hashimoto T."/>
            <person name="Horikawa D.D."/>
            <person name="Saito Y."/>
            <person name="Kuwahara H."/>
            <person name="Kozuka-Hata H."/>
            <person name="Shin-I T."/>
            <person name="Minakuchi Y."/>
            <person name="Ohishi K."/>
            <person name="Motoyama A."/>
            <person name="Aizu T."/>
            <person name="Enomoto A."/>
            <person name="Kondo K."/>
            <person name="Tanaka S."/>
            <person name="Hara Y."/>
            <person name="Koshikawa S."/>
            <person name="Sagara H."/>
            <person name="Miura T."/>
            <person name="Yokobori S."/>
            <person name="Miyagawa K."/>
            <person name="Suzuki Y."/>
            <person name="Kubo T."/>
            <person name="Oyama M."/>
            <person name="Kohara Y."/>
            <person name="Fujiyama A."/>
            <person name="Arakawa K."/>
            <person name="Katayama T."/>
            <person name="Toyoda A."/>
            <person name="Kunieda T."/>
        </authorList>
    </citation>
    <scope>NUCLEOTIDE SEQUENCE [LARGE SCALE GENOMIC DNA]</scope>
    <source>
        <strain evidence="8 9">YOKOZUNA-1</strain>
    </source>
</reference>
<dbReference type="InterPro" id="IPR050988">
    <property type="entry name" value="Mannitol_DH/Oxidoreductase"/>
</dbReference>
<dbReference type="STRING" id="947166.A0A1D1V1N9"/>
<evidence type="ECO:0000256" key="4">
    <source>
        <dbReference type="ARBA" id="ARBA00038970"/>
    </source>
</evidence>
<keyword evidence="9" id="KW-1185">Reference proteome</keyword>
<dbReference type="InterPro" id="IPR008927">
    <property type="entry name" value="6-PGluconate_DH-like_C_sf"/>
</dbReference>
<evidence type="ECO:0000256" key="1">
    <source>
        <dbReference type="ARBA" id="ARBA00006541"/>
    </source>
</evidence>
<comment type="similarity">
    <text evidence="1">Belongs to the mannitol dehydrogenase family.</text>
</comment>
<dbReference type="InterPro" id="IPR000669">
    <property type="entry name" value="Mannitol_DH"/>
</dbReference>
<dbReference type="AlphaFoldDB" id="A0A1D1V1N9"/>
<keyword evidence="3" id="KW-0520">NAD</keyword>
<accession>A0A1D1V1N9</accession>
<dbReference type="PANTHER" id="PTHR43362:SF1">
    <property type="entry name" value="MANNITOL DEHYDROGENASE 2-RELATED"/>
    <property type="match status" value="1"/>
</dbReference>
<dbReference type="SUPFAM" id="SSF48179">
    <property type="entry name" value="6-phosphogluconate dehydrogenase C-terminal domain-like"/>
    <property type="match status" value="1"/>
</dbReference>
<dbReference type="GO" id="GO:0046029">
    <property type="term" value="F:mannitol dehydrogenase activity"/>
    <property type="evidence" value="ECO:0007669"/>
    <property type="project" value="TreeGrafter"/>
</dbReference>
<dbReference type="InterPro" id="IPR013328">
    <property type="entry name" value="6PGD_dom2"/>
</dbReference>
<keyword evidence="2" id="KW-0560">Oxidoreductase</keyword>
<organism evidence="8 9">
    <name type="scientific">Ramazzottius varieornatus</name>
    <name type="common">Water bear</name>
    <name type="synonym">Tardigrade</name>
    <dbReference type="NCBI Taxonomy" id="947166"/>
    <lineage>
        <taxon>Eukaryota</taxon>
        <taxon>Metazoa</taxon>
        <taxon>Ecdysozoa</taxon>
        <taxon>Tardigrada</taxon>
        <taxon>Eutardigrada</taxon>
        <taxon>Parachela</taxon>
        <taxon>Hypsibioidea</taxon>
        <taxon>Ramazzottiidae</taxon>
        <taxon>Ramazzottius</taxon>
    </lineage>
</organism>
<feature type="domain" description="Mannitol dehydrogenase N-terminal" evidence="6">
    <location>
        <begin position="44"/>
        <end position="293"/>
    </location>
</feature>
<comment type="caution">
    <text evidence="8">The sequence shown here is derived from an EMBL/GenBank/DDBJ whole genome shotgun (WGS) entry which is preliminary data.</text>
</comment>
<dbReference type="Gene3D" id="3.40.50.720">
    <property type="entry name" value="NAD(P)-binding Rossmann-like Domain"/>
    <property type="match status" value="1"/>
</dbReference>
<dbReference type="EC" id="1.1.1.67" evidence="4"/>
<evidence type="ECO:0000313" key="8">
    <source>
        <dbReference type="EMBL" id="GAU93872.1"/>
    </source>
</evidence>
<feature type="domain" description="Mannitol dehydrogenase C-terminal" evidence="7">
    <location>
        <begin position="302"/>
        <end position="491"/>
    </location>
</feature>
<dbReference type="EMBL" id="BDGG01000002">
    <property type="protein sequence ID" value="GAU93872.1"/>
    <property type="molecule type" value="Genomic_DNA"/>
</dbReference>
<evidence type="ECO:0000259" key="7">
    <source>
        <dbReference type="Pfam" id="PF08125"/>
    </source>
</evidence>
<gene>
    <name evidence="8" type="primary">RvY_05740-1</name>
    <name evidence="8" type="synonym">RvY_05740.1</name>
    <name evidence="8" type="ORF">RvY_05740</name>
</gene>
<evidence type="ECO:0000256" key="2">
    <source>
        <dbReference type="ARBA" id="ARBA00023002"/>
    </source>
</evidence>
<dbReference type="Pfam" id="PF01232">
    <property type="entry name" value="Mannitol_dh"/>
    <property type="match status" value="1"/>
</dbReference>
<evidence type="ECO:0000259" key="6">
    <source>
        <dbReference type="Pfam" id="PF01232"/>
    </source>
</evidence>
<dbReference type="InterPro" id="IPR013131">
    <property type="entry name" value="Mannitol_DH_N"/>
</dbReference>
<dbReference type="SUPFAM" id="SSF51735">
    <property type="entry name" value="NAD(P)-binding Rossmann-fold domains"/>
    <property type="match status" value="1"/>
</dbReference>
<evidence type="ECO:0000313" key="9">
    <source>
        <dbReference type="Proteomes" id="UP000186922"/>
    </source>
</evidence>